<keyword evidence="5" id="KW-1185">Reference proteome</keyword>
<gene>
    <name evidence="4" type="ORF">SAMN04487818_107167</name>
</gene>
<dbReference type="Proteomes" id="UP000199051">
    <property type="component" value="Unassembled WGS sequence"/>
</dbReference>
<evidence type="ECO:0000259" key="3">
    <source>
        <dbReference type="Pfam" id="PF13399"/>
    </source>
</evidence>
<protein>
    <submittedName>
        <fullName evidence="4">LytR cell envelope-related transcriptional attenuator</fullName>
    </submittedName>
</protein>
<organism evidence="4 5">
    <name type="scientific">Actinokineospora terrae</name>
    <dbReference type="NCBI Taxonomy" id="155974"/>
    <lineage>
        <taxon>Bacteria</taxon>
        <taxon>Bacillati</taxon>
        <taxon>Actinomycetota</taxon>
        <taxon>Actinomycetes</taxon>
        <taxon>Pseudonocardiales</taxon>
        <taxon>Pseudonocardiaceae</taxon>
        <taxon>Actinokineospora</taxon>
    </lineage>
</organism>
<dbReference type="RefSeq" id="WP_092779448.1">
    <property type="nucleotide sequence ID" value="NZ_FOGI01000007.1"/>
</dbReference>
<feature type="compositionally biased region" description="Low complexity" evidence="1">
    <location>
        <begin position="89"/>
        <end position="108"/>
    </location>
</feature>
<name>A0A1H9UD25_9PSEU</name>
<evidence type="ECO:0000256" key="1">
    <source>
        <dbReference type="SAM" id="MobiDB-lite"/>
    </source>
</evidence>
<accession>A0A1H9UD25</accession>
<feature type="region of interest" description="Disordered" evidence="1">
    <location>
        <begin position="39"/>
        <end position="118"/>
    </location>
</feature>
<dbReference type="EMBL" id="FOGI01000007">
    <property type="protein sequence ID" value="SES07470.1"/>
    <property type="molecule type" value="Genomic_DNA"/>
</dbReference>
<dbReference type="Pfam" id="PF13399">
    <property type="entry name" value="LytR_C"/>
    <property type="match status" value="1"/>
</dbReference>
<reference evidence="5" key="1">
    <citation type="submission" date="2016-10" db="EMBL/GenBank/DDBJ databases">
        <authorList>
            <person name="Varghese N."/>
            <person name="Submissions S."/>
        </authorList>
    </citation>
    <scope>NUCLEOTIDE SEQUENCE [LARGE SCALE GENOMIC DNA]</scope>
    <source>
        <strain evidence="5">DSM 44260</strain>
    </source>
</reference>
<evidence type="ECO:0000256" key="2">
    <source>
        <dbReference type="SAM" id="Phobius"/>
    </source>
</evidence>
<dbReference type="AlphaFoldDB" id="A0A1H9UD25"/>
<evidence type="ECO:0000313" key="5">
    <source>
        <dbReference type="Proteomes" id="UP000199051"/>
    </source>
</evidence>
<dbReference type="STRING" id="155974.SAMN04487818_107167"/>
<keyword evidence="2" id="KW-0812">Transmembrane</keyword>
<feature type="compositionally biased region" description="Low complexity" evidence="1">
    <location>
        <begin position="39"/>
        <end position="51"/>
    </location>
</feature>
<dbReference type="InterPro" id="IPR027381">
    <property type="entry name" value="LytR/CpsA/Psr_C"/>
</dbReference>
<keyword evidence="2" id="KW-0472">Membrane</keyword>
<keyword evidence="2" id="KW-1133">Transmembrane helix</keyword>
<feature type="domain" description="LytR/CpsA/Psr regulator C-terminal" evidence="3">
    <location>
        <begin position="119"/>
        <end position="206"/>
    </location>
</feature>
<sequence length="212" mass="21618">MSTEPSGQARTARVVGLTLLAVAAAAAVVGVITLFDSTDDSPPAAQAPPSAVITTTTGAPPSGDLTSLPPRPTAPGATTTEPPSPPQPTVTTTVPPAATTRPPATSQPGNTADAPSEPLRIYNNSTIAGLAARAADDIGSTGWQIAQVGNYSGGKIPTTTVYFEPGTGQEAAARQLASQFDFRVEPRFDGIKDSRPGLILIVTNDYKVAKEK</sequence>
<evidence type="ECO:0000313" key="4">
    <source>
        <dbReference type="EMBL" id="SES07470.1"/>
    </source>
</evidence>
<dbReference type="Gene3D" id="3.30.70.2390">
    <property type="match status" value="1"/>
</dbReference>
<proteinExistence type="predicted"/>
<feature type="transmembrane region" description="Helical" evidence="2">
    <location>
        <begin position="12"/>
        <end position="35"/>
    </location>
</feature>